<keyword evidence="4 5" id="KW-0413">Isomerase</keyword>
<protein>
    <recommendedName>
        <fullName evidence="5">FK506-binding protein</fullName>
        <ecNumber evidence="5">5.2.1.8</ecNumber>
    </recommendedName>
</protein>
<dbReference type="GeneID" id="28982790"/>
<dbReference type="Pfam" id="PF00254">
    <property type="entry name" value="FKBP_C"/>
    <property type="match status" value="1"/>
</dbReference>
<organism evidence="9 10">
    <name type="scientific">Cutaneotrichosporon oleaginosum</name>
    <dbReference type="NCBI Taxonomy" id="879819"/>
    <lineage>
        <taxon>Eukaryota</taxon>
        <taxon>Fungi</taxon>
        <taxon>Dikarya</taxon>
        <taxon>Basidiomycota</taxon>
        <taxon>Agaricomycotina</taxon>
        <taxon>Tremellomycetes</taxon>
        <taxon>Trichosporonales</taxon>
        <taxon>Trichosporonaceae</taxon>
        <taxon>Cutaneotrichosporon</taxon>
    </lineage>
</organism>
<dbReference type="PANTHER" id="PTHR43811:SF19">
    <property type="entry name" value="39 KDA FK506-BINDING NUCLEAR PROTEIN"/>
    <property type="match status" value="1"/>
</dbReference>
<dbReference type="GO" id="GO:0000785">
    <property type="term" value="C:chromatin"/>
    <property type="evidence" value="ECO:0007669"/>
    <property type="project" value="TreeGrafter"/>
</dbReference>
<name>A0A0J0XVK3_9TREE</name>
<evidence type="ECO:0000259" key="8">
    <source>
        <dbReference type="PROSITE" id="PS50059"/>
    </source>
</evidence>
<dbReference type="PIRSF" id="PIRSF001473">
    <property type="entry name" value="FK506-bp_FPR3"/>
    <property type="match status" value="1"/>
</dbReference>
<accession>A0A0J0XVK3</accession>
<dbReference type="InterPro" id="IPR023566">
    <property type="entry name" value="PPIase_Fpr3/Fpr4-like"/>
</dbReference>
<dbReference type="STRING" id="879819.A0A0J0XVK3"/>
<feature type="domain" description="PPIase FKBP-type" evidence="8">
    <location>
        <begin position="332"/>
        <end position="418"/>
    </location>
</feature>
<dbReference type="Proteomes" id="UP000053611">
    <property type="component" value="Unassembled WGS sequence"/>
</dbReference>
<feature type="region of interest" description="Disordered" evidence="7">
    <location>
        <begin position="54"/>
        <end position="119"/>
    </location>
</feature>
<evidence type="ECO:0000256" key="2">
    <source>
        <dbReference type="ARBA" id="ARBA00007838"/>
    </source>
</evidence>
<feature type="compositionally biased region" description="Acidic residues" evidence="7">
    <location>
        <begin position="61"/>
        <end position="119"/>
    </location>
</feature>
<keyword evidence="3 5" id="KW-0697">Rotamase</keyword>
<gene>
    <name evidence="9" type="ORF">CC85DRAFT_283016</name>
</gene>
<evidence type="ECO:0000256" key="6">
    <source>
        <dbReference type="PROSITE-ProRule" id="PRU00277"/>
    </source>
</evidence>
<dbReference type="AlphaFoldDB" id="A0A0J0XVK3"/>
<keyword evidence="10" id="KW-1185">Reference proteome</keyword>
<dbReference type="Pfam" id="PF17800">
    <property type="entry name" value="NPL"/>
    <property type="match status" value="1"/>
</dbReference>
<reference evidence="9 10" key="1">
    <citation type="submission" date="2015-03" db="EMBL/GenBank/DDBJ databases">
        <title>Genomics and transcriptomics of the oil-accumulating basidiomycete yeast T. oleaginosus allow insights into substrate utilization and the diverse evolutionary trajectories of mating systems in fungi.</title>
        <authorList>
            <consortium name="DOE Joint Genome Institute"/>
            <person name="Kourist R."/>
            <person name="Kracht O."/>
            <person name="Bracharz F."/>
            <person name="Lipzen A."/>
            <person name="Nolan M."/>
            <person name="Ohm R."/>
            <person name="Grigoriev I."/>
            <person name="Sun S."/>
            <person name="Heitman J."/>
            <person name="Bruck T."/>
            <person name="Nowrousian M."/>
        </authorList>
    </citation>
    <scope>NUCLEOTIDE SEQUENCE [LARGE SCALE GENOMIC DNA]</scope>
    <source>
        <strain evidence="9 10">IBC0246</strain>
    </source>
</reference>
<dbReference type="GO" id="GO:0005730">
    <property type="term" value="C:nucleolus"/>
    <property type="evidence" value="ECO:0007669"/>
    <property type="project" value="TreeGrafter"/>
</dbReference>
<dbReference type="FunFam" id="3.10.50.40:FF:000006">
    <property type="entry name" value="Peptidyl-prolyl cis-trans isomerase"/>
    <property type="match status" value="1"/>
</dbReference>
<comment type="similarity">
    <text evidence="2">Belongs to the FKBP-type PPIase family. FKBP3/4 subfamily.</text>
</comment>
<dbReference type="PANTHER" id="PTHR43811">
    <property type="entry name" value="FKBP-TYPE PEPTIDYL-PROLYL CIS-TRANS ISOMERASE FKPA"/>
    <property type="match status" value="1"/>
</dbReference>
<evidence type="ECO:0000256" key="5">
    <source>
        <dbReference type="PIRNR" id="PIRNR001473"/>
    </source>
</evidence>
<dbReference type="RefSeq" id="XP_018281593.1">
    <property type="nucleotide sequence ID" value="XM_018422187.1"/>
</dbReference>
<dbReference type="EC" id="5.2.1.8" evidence="5"/>
<dbReference type="Gene3D" id="2.60.120.340">
    <property type="entry name" value="Nucleoplasmin core domain"/>
    <property type="match status" value="1"/>
</dbReference>
<dbReference type="SUPFAM" id="SSF54534">
    <property type="entry name" value="FKBP-like"/>
    <property type="match status" value="1"/>
</dbReference>
<dbReference type="InterPro" id="IPR001179">
    <property type="entry name" value="PPIase_FKBP_dom"/>
</dbReference>
<sequence length="418" mass="45870">MSPLQLNLWSLTLEPGVPVPIYVRRDFQLTNAALAEELDSETARTVVKVTHSPIPQHIFDSDDEDDEYDEDDMVVGSDEESDEDDELDEDEDDEMGEDEDEDDEDDSEGSEGSDDDDFEDVAEEIVLCALTPGRIEQAQLNITFIEGELVILQTNGPNAVHLLGNYIYQGGESDSEDDEDYSDGEYSDLDDRDEFDIEEFAEDIEEAPKGKITAVEDEVEKPKPKAKTFAAVVADKADTPKSEKVDKKRKAEEISETPTKAEGELSRSQKKKLAKKAKVEADGAPTESPAPKKEAKKETKEEPKKDSKKKTLPSGLVIEDIKVGTGPVAKGGKRLGMRYIGKLENGKQFDANTGGKPFNFVLGRGEVIAGWDQGLVGMAVGGERRLTIPAKLAYGSQRIPGIPPNSTLKFDVKLVSVN</sequence>
<evidence type="ECO:0000256" key="7">
    <source>
        <dbReference type="SAM" id="MobiDB-lite"/>
    </source>
</evidence>
<dbReference type="PROSITE" id="PS50059">
    <property type="entry name" value="FKBP_PPIASE"/>
    <property type="match status" value="1"/>
</dbReference>
<dbReference type="Gene3D" id="3.10.50.40">
    <property type="match status" value="1"/>
</dbReference>
<evidence type="ECO:0000313" key="10">
    <source>
        <dbReference type="Proteomes" id="UP000053611"/>
    </source>
</evidence>
<dbReference type="OrthoDB" id="1902587at2759"/>
<evidence type="ECO:0000256" key="3">
    <source>
        <dbReference type="ARBA" id="ARBA00023110"/>
    </source>
</evidence>
<evidence type="ECO:0000256" key="4">
    <source>
        <dbReference type="ARBA" id="ARBA00023235"/>
    </source>
</evidence>
<feature type="compositionally biased region" description="Basic and acidic residues" evidence="7">
    <location>
        <begin position="235"/>
        <end position="267"/>
    </location>
</feature>
<dbReference type="GO" id="GO:0003755">
    <property type="term" value="F:peptidyl-prolyl cis-trans isomerase activity"/>
    <property type="evidence" value="ECO:0007669"/>
    <property type="project" value="UniProtKB-KW"/>
</dbReference>
<dbReference type="InterPro" id="IPR041232">
    <property type="entry name" value="NPL"/>
</dbReference>
<proteinExistence type="inferred from homology"/>
<comment type="catalytic activity">
    <reaction evidence="1 5 6">
        <text>[protein]-peptidylproline (omega=180) = [protein]-peptidylproline (omega=0)</text>
        <dbReference type="Rhea" id="RHEA:16237"/>
        <dbReference type="Rhea" id="RHEA-COMP:10747"/>
        <dbReference type="Rhea" id="RHEA-COMP:10748"/>
        <dbReference type="ChEBI" id="CHEBI:83833"/>
        <dbReference type="ChEBI" id="CHEBI:83834"/>
        <dbReference type="EC" id="5.2.1.8"/>
    </reaction>
</comment>
<feature type="region of interest" description="Disordered" evidence="7">
    <location>
        <begin position="216"/>
        <end position="311"/>
    </location>
</feature>
<feature type="compositionally biased region" description="Basic and acidic residues" evidence="7">
    <location>
        <begin position="290"/>
        <end position="305"/>
    </location>
</feature>
<evidence type="ECO:0000313" key="9">
    <source>
        <dbReference type="EMBL" id="KLT45102.1"/>
    </source>
</evidence>
<evidence type="ECO:0000256" key="1">
    <source>
        <dbReference type="ARBA" id="ARBA00000971"/>
    </source>
</evidence>
<dbReference type="EMBL" id="KQ087183">
    <property type="protein sequence ID" value="KLT45102.1"/>
    <property type="molecule type" value="Genomic_DNA"/>
</dbReference>
<dbReference type="InterPro" id="IPR046357">
    <property type="entry name" value="PPIase_dom_sf"/>
</dbReference>